<name>A0A0B7NCF8_9FUNG</name>
<dbReference type="OrthoDB" id="2669721at2759"/>
<dbReference type="EMBL" id="LN728970">
    <property type="protein sequence ID" value="CEP13063.1"/>
    <property type="molecule type" value="Genomic_DNA"/>
</dbReference>
<evidence type="ECO:0000313" key="1">
    <source>
        <dbReference type="EMBL" id="CEP13063.1"/>
    </source>
</evidence>
<organism evidence="1 2">
    <name type="scientific">Parasitella parasitica</name>
    <dbReference type="NCBI Taxonomy" id="35722"/>
    <lineage>
        <taxon>Eukaryota</taxon>
        <taxon>Fungi</taxon>
        <taxon>Fungi incertae sedis</taxon>
        <taxon>Mucoromycota</taxon>
        <taxon>Mucoromycotina</taxon>
        <taxon>Mucoromycetes</taxon>
        <taxon>Mucorales</taxon>
        <taxon>Mucorineae</taxon>
        <taxon>Mucoraceae</taxon>
        <taxon>Parasitella</taxon>
    </lineage>
</organism>
<evidence type="ECO:0000313" key="2">
    <source>
        <dbReference type="Proteomes" id="UP000054107"/>
    </source>
</evidence>
<gene>
    <name evidence="1" type="primary">PARPA_07090.1 scaffold 25506</name>
</gene>
<reference evidence="1 2" key="1">
    <citation type="submission" date="2014-09" db="EMBL/GenBank/DDBJ databases">
        <authorList>
            <person name="Ellenberger Sabrina"/>
        </authorList>
    </citation>
    <scope>NUCLEOTIDE SEQUENCE [LARGE SCALE GENOMIC DNA]</scope>
    <source>
        <strain evidence="1 2">CBS 412.66</strain>
    </source>
</reference>
<protein>
    <submittedName>
        <fullName evidence="1">Uncharacterized protein</fullName>
    </submittedName>
</protein>
<sequence length="96" mass="11397">MEEEATECQYCSYDRFYSRNSNKPFQTIKNMSIGDIISRLITNPVTREELIYRHNLDADHHDDKQPDDEMDRISIRDVFDADDYQRIRNTCCAIVS</sequence>
<accession>A0A0B7NCF8</accession>
<dbReference type="AlphaFoldDB" id="A0A0B7NCF8"/>
<keyword evidence="2" id="KW-1185">Reference proteome</keyword>
<proteinExistence type="predicted"/>
<dbReference type="Proteomes" id="UP000054107">
    <property type="component" value="Unassembled WGS sequence"/>
</dbReference>